<organism evidence="16 17">
    <name type="scientific">Candidatus Copromonas faecavium</name>
    <name type="common">nom. illeg.</name>
    <dbReference type="NCBI Taxonomy" id="2840740"/>
    <lineage>
        <taxon>Bacteria</taxon>
        <taxon>Bacillati</taxon>
        <taxon>Bacillota</taxon>
        <taxon>Clostridia</taxon>
        <taxon>Lachnospirales</taxon>
        <taxon>Lachnospiraceae</taxon>
        <taxon>Candidatus Copromonas (nom. illeg.)</taxon>
    </lineage>
</organism>
<keyword evidence="11" id="KW-0902">Two-component regulatory system</keyword>
<keyword evidence="10 14" id="KW-1133">Transmembrane helix</keyword>
<dbReference type="Gene3D" id="1.20.120.620">
    <property type="entry name" value="Backbone structure of the membrane domain of e. Coli histidine kinase receptor kdpd"/>
    <property type="match status" value="1"/>
</dbReference>
<comment type="catalytic activity">
    <reaction evidence="1">
        <text>ATP + protein L-histidine = ADP + protein N-phospho-L-histidine.</text>
        <dbReference type="EC" id="2.7.13.3"/>
    </reaction>
</comment>
<feature type="transmembrane region" description="Helical" evidence="14">
    <location>
        <begin position="413"/>
        <end position="430"/>
    </location>
</feature>
<dbReference type="SUPFAM" id="SSF52402">
    <property type="entry name" value="Adenine nucleotide alpha hydrolases-like"/>
    <property type="match status" value="1"/>
</dbReference>
<dbReference type="GO" id="GO:0005886">
    <property type="term" value="C:plasma membrane"/>
    <property type="evidence" value="ECO:0007669"/>
    <property type="project" value="TreeGrafter"/>
</dbReference>
<dbReference type="InterPro" id="IPR029016">
    <property type="entry name" value="GAF-like_dom_sf"/>
</dbReference>
<dbReference type="InterPro" id="IPR003852">
    <property type="entry name" value="Sig_transdc_His_kinase_KdpD_N"/>
</dbReference>
<dbReference type="Gene3D" id="3.30.450.40">
    <property type="match status" value="1"/>
</dbReference>
<dbReference type="InterPro" id="IPR036890">
    <property type="entry name" value="HATPase_C_sf"/>
</dbReference>
<dbReference type="Gene3D" id="3.30.565.10">
    <property type="entry name" value="Histidine kinase-like ATPase, C-terminal domain"/>
    <property type="match status" value="1"/>
</dbReference>
<evidence type="ECO:0000313" key="16">
    <source>
        <dbReference type="EMBL" id="HIR04795.1"/>
    </source>
</evidence>
<dbReference type="PANTHER" id="PTHR45569:SF1">
    <property type="entry name" value="SENSOR PROTEIN KDPD"/>
    <property type="match status" value="1"/>
</dbReference>
<evidence type="ECO:0000256" key="3">
    <source>
        <dbReference type="ARBA" id="ARBA00012438"/>
    </source>
</evidence>
<feature type="region of interest" description="Disordered" evidence="13">
    <location>
        <begin position="532"/>
        <end position="561"/>
    </location>
</feature>
<evidence type="ECO:0000256" key="2">
    <source>
        <dbReference type="ARBA" id="ARBA00004141"/>
    </source>
</evidence>
<evidence type="ECO:0000259" key="15">
    <source>
        <dbReference type="PROSITE" id="PS50109"/>
    </source>
</evidence>
<dbReference type="Pfam" id="PF02518">
    <property type="entry name" value="HATPase_c"/>
    <property type="match status" value="1"/>
</dbReference>
<reference evidence="16" key="2">
    <citation type="journal article" date="2021" name="PeerJ">
        <title>Extensive microbial diversity within the chicken gut microbiome revealed by metagenomics and culture.</title>
        <authorList>
            <person name="Gilroy R."/>
            <person name="Ravi A."/>
            <person name="Getino M."/>
            <person name="Pursley I."/>
            <person name="Horton D.L."/>
            <person name="Alikhan N.F."/>
            <person name="Baker D."/>
            <person name="Gharbi K."/>
            <person name="Hall N."/>
            <person name="Watson M."/>
            <person name="Adriaenssens E.M."/>
            <person name="Foster-Nyarko E."/>
            <person name="Jarju S."/>
            <person name="Secka A."/>
            <person name="Antonio M."/>
            <person name="Oren A."/>
            <person name="Chaudhuri R.R."/>
            <person name="La Ragione R."/>
            <person name="Hildebrand F."/>
            <person name="Pallen M.J."/>
        </authorList>
    </citation>
    <scope>NUCLEOTIDE SEQUENCE</scope>
    <source>
        <strain evidence="16">CHK180-2868</strain>
    </source>
</reference>
<dbReference type="PROSITE" id="PS50109">
    <property type="entry name" value="HIS_KIN"/>
    <property type="match status" value="1"/>
</dbReference>
<dbReference type="EMBL" id="DVGC01000009">
    <property type="protein sequence ID" value="HIR04795.1"/>
    <property type="molecule type" value="Genomic_DNA"/>
</dbReference>
<dbReference type="SMART" id="SM00388">
    <property type="entry name" value="HisKA"/>
    <property type="match status" value="1"/>
</dbReference>
<evidence type="ECO:0000256" key="13">
    <source>
        <dbReference type="SAM" id="MobiDB-lite"/>
    </source>
</evidence>
<dbReference type="Proteomes" id="UP000824250">
    <property type="component" value="Unassembled WGS sequence"/>
</dbReference>
<dbReference type="InterPro" id="IPR052023">
    <property type="entry name" value="Histidine_kinase_KdpD"/>
</dbReference>
<dbReference type="GO" id="GO:0005524">
    <property type="term" value="F:ATP binding"/>
    <property type="evidence" value="ECO:0007669"/>
    <property type="project" value="UniProtKB-KW"/>
</dbReference>
<dbReference type="InterPro" id="IPR003661">
    <property type="entry name" value="HisK_dim/P_dom"/>
</dbReference>
<dbReference type="InterPro" id="IPR014729">
    <property type="entry name" value="Rossmann-like_a/b/a_fold"/>
</dbReference>
<dbReference type="AlphaFoldDB" id="A0A9D1A4E0"/>
<dbReference type="EC" id="2.7.13.3" evidence="3"/>
<feature type="transmembrane region" description="Helical" evidence="14">
    <location>
        <begin position="362"/>
        <end position="382"/>
    </location>
</feature>
<dbReference type="Gene3D" id="3.40.50.620">
    <property type="entry name" value="HUPs"/>
    <property type="match status" value="1"/>
</dbReference>
<evidence type="ECO:0000256" key="7">
    <source>
        <dbReference type="ARBA" id="ARBA00022741"/>
    </source>
</evidence>
<dbReference type="Pfam" id="PF00512">
    <property type="entry name" value="HisKA"/>
    <property type="match status" value="1"/>
</dbReference>
<feature type="compositionally biased region" description="Polar residues" evidence="13">
    <location>
        <begin position="532"/>
        <end position="541"/>
    </location>
</feature>
<feature type="transmembrane region" description="Helical" evidence="14">
    <location>
        <begin position="442"/>
        <end position="464"/>
    </location>
</feature>
<dbReference type="Gene3D" id="1.10.287.130">
    <property type="match status" value="1"/>
</dbReference>
<dbReference type="InterPro" id="IPR025201">
    <property type="entry name" value="KdpD_TM"/>
</dbReference>
<comment type="caution">
    <text evidence="16">The sequence shown here is derived from an EMBL/GenBank/DDBJ whole genome shotgun (WGS) entry which is preliminary data.</text>
</comment>
<sequence>MEQQSRGRLTIFFSYSRGIGKTHAMLKAAWTAKERGVDTVVGYLAPHAVEKTKELLDGLELLFDPESGEEFPLELALKRRPELILVDELAHTNRGNCRHSRRYLDVEELLKSGIDVYTTVNVGNIESLYDTVVSITGDRDWERIPDAVFDGAAQVRLIDIEPGELMDSLKEEKEVNGQAATVERLTALRELALRRCADRVKSLADRLQKPREYQMEEHILACLSSAPSNAKIIRSAARMAAAFNSRFTALFVETPDFAAQTEEDKKRLEENRRLAKELGAKTETVYGEDVPYQIAEFARLSGITKIVLGQSATRRRFGPGGTPLSEQLIFYAPEIDIHIIPDGKARHPYRPRKRKNRRPSRLLKNTAVSAGILLASTALSMLMDQIGFTEANLIMVYIMGTVLTSVATSHWSYSLVSSAAGVFIFNYLFTTPRLSLTAYETGYPLTFLVMFLTAFITGTLAMRYKEQAAQSARIANRTRLLFDTSQMLAKAKKREEIYAAAAGQIVKLTGLETVMFDGADGNLSPPRIFVPSSSDGASVSERTAAGGQKSGNDGFSGEAGGYDMKKEEPVVRWVYEHNHAAGAATDTLSNSDYLYLALRVSDRVYGVVGLRVEEHPLDASVNGILLSILGECALALENEKNAREKEEAAVLAESEQLRANLLRTISHDLRTPLTSIYGSAGILLNSGENLEAEEKRQLYLDIYHDAAWLTDLVENLLYATRIEEGRMKLKTSAELVSDIVESAILHIGRKAEGYHLTVNCEDELLLVRADGRLVEQVLVNLVDNALKYTEPGSSIAITARKSGSMALIQVSDDGPGIPDGEKEKIFDKFYCGQHKIADNRRSLGLGLFLCRAIVEAHGGTIGVTDRAPHGAVFGFTLPLEEVVLHE</sequence>
<keyword evidence="8 16" id="KW-0418">Kinase</keyword>
<evidence type="ECO:0000256" key="8">
    <source>
        <dbReference type="ARBA" id="ARBA00022777"/>
    </source>
</evidence>
<dbReference type="InterPro" id="IPR005467">
    <property type="entry name" value="His_kinase_dom"/>
</dbReference>
<dbReference type="Gene3D" id="3.40.50.300">
    <property type="entry name" value="P-loop containing nucleotide triphosphate hydrolases"/>
    <property type="match status" value="1"/>
</dbReference>
<dbReference type="SUPFAM" id="SSF47384">
    <property type="entry name" value="Homodimeric domain of signal transducing histidine kinase"/>
    <property type="match status" value="1"/>
</dbReference>
<protein>
    <recommendedName>
        <fullName evidence="3">histidine kinase</fullName>
        <ecNumber evidence="3">2.7.13.3</ecNumber>
    </recommendedName>
</protein>
<dbReference type="Pfam" id="PF13493">
    <property type="entry name" value="DUF4118"/>
    <property type="match status" value="1"/>
</dbReference>
<dbReference type="InterPro" id="IPR003594">
    <property type="entry name" value="HATPase_dom"/>
</dbReference>
<accession>A0A9D1A4E0</accession>
<dbReference type="SUPFAM" id="SSF55874">
    <property type="entry name" value="ATPase domain of HSP90 chaperone/DNA topoisomerase II/histidine kinase"/>
    <property type="match status" value="1"/>
</dbReference>
<evidence type="ECO:0000256" key="6">
    <source>
        <dbReference type="ARBA" id="ARBA00022692"/>
    </source>
</evidence>
<keyword evidence="6 14" id="KW-0812">Transmembrane</keyword>
<evidence type="ECO:0000256" key="5">
    <source>
        <dbReference type="ARBA" id="ARBA00022679"/>
    </source>
</evidence>
<evidence type="ECO:0000256" key="11">
    <source>
        <dbReference type="ARBA" id="ARBA00023012"/>
    </source>
</evidence>
<feature type="domain" description="Histidine kinase" evidence="15">
    <location>
        <begin position="664"/>
        <end position="881"/>
    </location>
</feature>
<dbReference type="InterPro" id="IPR004358">
    <property type="entry name" value="Sig_transdc_His_kin-like_C"/>
</dbReference>
<comment type="subcellular location">
    <subcellularLocation>
        <location evidence="2">Membrane</location>
        <topology evidence="2">Multi-pass membrane protein</topology>
    </subcellularLocation>
</comment>
<dbReference type="PRINTS" id="PR00344">
    <property type="entry name" value="BCTRLSENSOR"/>
</dbReference>
<evidence type="ECO:0000256" key="9">
    <source>
        <dbReference type="ARBA" id="ARBA00022840"/>
    </source>
</evidence>
<dbReference type="CDD" id="cd01987">
    <property type="entry name" value="USP_KdpD-like"/>
    <property type="match status" value="1"/>
</dbReference>
<evidence type="ECO:0000256" key="12">
    <source>
        <dbReference type="ARBA" id="ARBA00023136"/>
    </source>
</evidence>
<keyword evidence="9" id="KW-0067">ATP-binding</keyword>
<keyword evidence="7" id="KW-0547">Nucleotide-binding</keyword>
<evidence type="ECO:0000256" key="4">
    <source>
        <dbReference type="ARBA" id="ARBA00022553"/>
    </source>
</evidence>
<dbReference type="InterPro" id="IPR027417">
    <property type="entry name" value="P-loop_NTPase"/>
</dbReference>
<dbReference type="InterPro" id="IPR036097">
    <property type="entry name" value="HisK_dim/P_sf"/>
</dbReference>
<evidence type="ECO:0000256" key="10">
    <source>
        <dbReference type="ARBA" id="ARBA00022989"/>
    </source>
</evidence>
<dbReference type="PANTHER" id="PTHR45569">
    <property type="entry name" value="SENSOR PROTEIN KDPD"/>
    <property type="match status" value="1"/>
</dbReference>
<gene>
    <name evidence="16" type="ORF">IAB28_02340</name>
</gene>
<keyword evidence="5" id="KW-0808">Transferase</keyword>
<dbReference type="GO" id="GO:0000155">
    <property type="term" value="F:phosphorelay sensor kinase activity"/>
    <property type="evidence" value="ECO:0007669"/>
    <property type="project" value="InterPro"/>
</dbReference>
<keyword evidence="12 14" id="KW-0472">Membrane</keyword>
<dbReference type="SMART" id="SM00387">
    <property type="entry name" value="HATPase_c"/>
    <property type="match status" value="1"/>
</dbReference>
<dbReference type="Pfam" id="PF02702">
    <property type="entry name" value="KdpD"/>
    <property type="match status" value="1"/>
</dbReference>
<evidence type="ECO:0000256" key="14">
    <source>
        <dbReference type="SAM" id="Phobius"/>
    </source>
</evidence>
<dbReference type="CDD" id="cd00075">
    <property type="entry name" value="HATPase"/>
    <property type="match status" value="1"/>
</dbReference>
<dbReference type="CDD" id="cd00082">
    <property type="entry name" value="HisKA"/>
    <property type="match status" value="1"/>
</dbReference>
<reference evidence="16" key="1">
    <citation type="submission" date="2020-10" db="EMBL/GenBank/DDBJ databases">
        <authorList>
            <person name="Gilroy R."/>
        </authorList>
    </citation>
    <scope>NUCLEOTIDE SEQUENCE</scope>
    <source>
        <strain evidence="16">CHK180-2868</strain>
    </source>
</reference>
<proteinExistence type="predicted"/>
<evidence type="ECO:0000256" key="1">
    <source>
        <dbReference type="ARBA" id="ARBA00000085"/>
    </source>
</evidence>
<keyword evidence="4" id="KW-0597">Phosphoprotein</keyword>
<name>A0A9D1A4E0_9FIRM</name>
<evidence type="ECO:0000313" key="17">
    <source>
        <dbReference type="Proteomes" id="UP000824250"/>
    </source>
</evidence>
<dbReference type="InterPro" id="IPR038318">
    <property type="entry name" value="KdpD_sf"/>
</dbReference>